<dbReference type="Pfam" id="PF01585">
    <property type="entry name" value="G-patch"/>
    <property type="match status" value="1"/>
</dbReference>
<dbReference type="OrthoDB" id="20507at2759"/>
<proteinExistence type="predicted"/>
<feature type="domain" description="G-patch" evidence="2">
    <location>
        <begin position="113"/>
        <end position="133"/>
    </location>
</feature>
<dbReference type="InterPro" id="IPR011666">
    <property type="entry name" value="DUF1604"/>
</dbReference>
<sequence>MQPRKREDKRFHGAFTGGFSAGYYNTVGSKEGWKPKTFQSSRAGGDGAPVQQRIEDFLDEEDDQLLGRRLELASKYDPHNATSDATSKHLQAQQASHSSIPGFIPDDFITPSRDSVGTKLLGTMGWKPGQGVGPKIRKSKLSRFDDAPDDVVYIAPKNNVDVSQFPAPKNDNYGVGYDPYVDAPEFAFLKRRQDAAKAASGQRQIMTFADAMKAGSSGMGHGLSALEENDDYDVYAIETRDNFDRELHDNSRKRLRAPAAAKSATKDKSFAVCSDGRPPLVGFVLNRTHEKPPKVLLATIVVPPTYQPGRHRPTRPTAPDLYRDHAFSLPKRGVSTTLSAAQRGALLGERAAKPPELGAQVRAGMLAAMASRFQSASATPSETPAPAADLRKPLQRSTLPWKPDRLLCKRFRVQRPDEVVDGSAKKPLVDESQARFDREIVSHLAPADGPKAAPTVVAEELPALPPVVRPPEDLFKSIFDVDELSEEDASSSSDEDEPDERQEQDAQRPSADDVSAPAHGDAADSDSSGGHRKKRKHKEKKHRKEKKAKKSSKRHREHR</sequence>
<feature type="compositionally biased region" description="Polar residues" evidence="1">
    <location>
        <begin position="80"/>
        <end position="99"/>
    </location>
</feature>
<feature type="region of interest" description="Disordered" evidence="1">
    <location>
        <begin position="71"/>
        <end position="108"/>
    </location>
</feature>
<evidence type="ECO:0000256" key="1">
    <source>
        <dbReference type="SAM" id="MobiDB-lite"/>
    </source>
</evidence>
<dbReference type="GO" id="GO:0006397">
    <property type="term" value="P:mRNA processing"/>
    <property type="evidence" value="ECO:0007669"/>
    <property type="project" value="InterPro"/>
</dbReference>
<dbReference type="InterPro" id="IPR000467">
    <property type="entry name" value="G_patch_dom"/>
</dbReference>
<feature type="compositionally biased region" description="Acidic residues" evidence="1">
    <location>
        <begin position="480"/>
        <end position="500"/>
    </location>
</feature>
<dbReference type="PROSITE" id="PS50174">
    <property type="entry name" value="G_PATCH"/>
    <property type="match status" value="1"/>
</dbReference>
<dbReference type="PANTHER" id="PTHR13384">
    <property type="entry name" value="G PATCH DOMAIN-CONTAINING PROTEIN 1"/>
    <property type="match status" value="1"/>
</dbReference>
<gene>
    <name evidence="3" type="ORF">ACHHYP_10811</name>
</gene>
<feature type="compositionally biased region" description="Basic residues" evidence="1">
    <location>
        <begin position="530"/>
        <end position="559"/>
    </location>
</feature>
<dbReference type="Proteomes" id="UP000243579">
    <property type="component" value="Unassembled WGS sequence"/>
</dbReference>
<name>A0A1V9YKJ2_ACHHY</name>
<keyword evidence="4" id="KW-1185">Reference proteome</keyword>
<dbReference type="Pfam" id="PF07713">
    <property type="entry name" value="DUF1604"/>
    <property type="match status" value="1"/>
</dbReference>
<organism evidence="3 4">
    <name type="scientific">Achlya hypogyna</name>
    <name type="common">Oomycete</name>
    <name type="synonym">Protoachlya hypogyna</name>
    <dbReference type="NCBI Taxonomy" id="1202772"/>
    <lineage>
        <taxon>Eukaryota</taxon>
        <taxon>Sar</taxon>
        <taxon>Stramenopiles</taxon>
        <taxon>Oomycota</taxon>
        <taxon>Saprolegniomycetes</taxon>
        <taxon>Saprolegniales</taxon>
        <taxon>Achlyaceae</taxon>
        <taxon>Achlya</taxon>
    </lineage>
</organism>
<dbReference type="PANTHER" id="PTHR13384:SF19">
    <property type="entry name" value="G PATCH DOMAIN-CONTAINING PROTEIN 1"/>
    <property type="match status" value="1"/>
</dbReference>
<dbReference type="GO" id="GO:0003723">
    <property type="term" value="F:RNA binding"/>
    <property type="evidence" value="ECO:0007669"/>
    <property type="project" value="TreeGrafter"/>
</dbReference>
<evidence type="ECO:0000259" key="2">
    <source>
        <dbReference type="PROSITE" id="PS50174"/>
    </source>
</evidence>
<comment type="caution">
    <text evidence="3">The sequence shown here is derived from an EMBL/GenBank/DDBJ whole genome shotgun (WGS) entry which is preliminary data.</text>
</comment>
<feature type="region of interest" description="Disordered" evidence="1">
    <location>
        <begin position="464"/>
        <end position="559"/>
    </location>
</feature>
<evidence type="ECO:0000313" key="3">
    <source>
        <dbReference type="EMBL" id="OQR86233.1"/>
    </source>
</evidence>
<protein>
    <recommendedName>
        <fullName evidence="2">G-patch domain-containing protein</fullName>
    </recommendedName>
</protein>
<dbReference type="STRING" id="1202772.A0A1V9YKJ2"/>
<dbReference type="GO" id="GO:0005634">
    <property type="term" value="C:nucleus"/>
    <property type="evidence" value="ECO:0007669"/>
    <property type="project" value="TreeGrafter"/>
</dbReference>
<dbReference type="EMBL" id="JNBR01001523">
    <property type="protein sequence ID" value="OQR86233.1"/>
    <property type="molecule type" value="Genomic_DNA"/>
</dbReference>
<dbReference type="AlphaFoldDB" id="A0A1V9YKJ2"/>
<accession>A0A1V9YKJ2</accession>
<evidence type="ECO:0000313" key="4">
    <source>
        <dbReference type="Proteomes" id="UP000243579"/>
    </source>
</evidence>
<reference evidence="3 4" key="1">
    <citation type="journal article" date="2014" name="Genome Biol. Evol.">
        <title>The secreted proteins of Achlya hypogyna and Thraustotheca clavata identify the ancestral oomycete secretome and reveal gene acquisitions by horizontal gene transfer.</title>
        <authorList>
            <person name="Misner I."/>
            <person name="Blouin N."/>
            <person name="Leonard G."/>
            <person name="Richards T.A."/>
            <person name="Lane C.E."/>
        </authorList>
    </citation>
    <scope>NUCLEOTIDE SEQUENCE [LARGE SCALE GENOMIC DNA]</scope>
    <source>
        <strain evidence="3 4">ATCC 48635</strain>
    </source>
</reference>